<dbReference type="Gene3D" id="3.60.130.10">
    <property type="entry name" value="Clavaminate synthase-like"/>
    <property type="match status" value="1"/>
</dbReference>
<dbReference type="STRING" id="1262450.S3C6Y8"/>
<evidence type="ECO:0000256" key="3">
    <source>
        <dbReference type="ARBA" id="ARBA00022964"/>
    </source>
</evidence>
<dbReference type="EMBL" id="KE148147">
    <property type="protein sequence ID" value="EPE09279.1"/>
    <property type="molecule type" value="Genomic_DNA"/>
</dbReference>
<dbReference type="HOGENOM" id="CLU_036005_2_0_1"/>
<dbReference type="OMA" id="TLWADLQ"/>
<name>S3C6Y8_OPHP1</name>
<keyword evidence="5" id="KW-0408">Iron</keyword>
<comment type="similarity">
    <text evidence="1">Belongs to the TfdA dioxygenase family.</text>
</comment>
<dbReference type="PANTHER" id="PTHR43779">
    <property type="entry name" value="DIOXYGENASE RV0097-RELATED"/>
    <property type="match status" value="1"/>
</dbReference>
<dbReference type="OrthoDB" id="5818554at2759"/>
<keyword evidence="2" id="KW-0479">Metal-binding</keyword>
<keyword evidence="8" id="KW-1185">Reference proteome</keyword>
<organism evidence="7 8">
    <name type="scientific">Ophiostoma piceae (strain UAMH 11346)</name>
    <name type="common">Sap stain fungus</name>
    <dbReference type="NCBI Taxonomy" id="1262450"/>
    <lineage>
        <taxon>Eukaryota</taxon>
        <taxon>Fungi</taxon>
        <taxon>Dikarya</taxon>
        <taxon>Ascomycota</taxon>
        <taxon>Pezizomycotina</taxon>
        <taxon>Sordariomycetes</taxon>
        <taxon>Sordariomycetidae</taxon>
        <taxon>Ophiostomatales</taxon>
        <taxon>Ophiostomataceae</taxon>
        <taxon>Ophiostoma</taxon>
    </lineage>
</organism>
<dbReference type="Pfam" id="PF02668">
    <property type="entry name" value="TauD"/>
    <property type="match status" value="1"/>
</dbReference>
<dbReference type="InterPro" id="IPR051178">
    <property type="entry name" value="TfdA_dioxygenase"/>
</dbReference>
<dbReference type="Proteomes" id="UP000016923">
    <property type="component" value="Unassembled WGS sequence"/>
</dbReference>
<protein>
    <submittedName>
        <fullName evidence="7">Dichlorophenoxyacetate alpha-ketoglutarate dioxygenase</fullName>
    </submittedName>
</protein>
<evidence type="ECO:0000256" key="4">
    <source>
        <dbReference type="ARBA" id="ARBA00023002"/>
    </source>
</evidence>
<proteinExistence type="inferred from homology"/>
<dbReference type="VEuPathDB" id="FungiDB:F503_07055"/>
<dbReference type="InterPro" id="IPR003819">
    <property type="entry name" value="TauD/TfdA-like"/>
</dbReference>
<dbReference type="SUPFAM" id="SSF51197">
    <property type="entry name" value="Clavaminate synthase-like"/>
    <property type="match status" value="1"/>
</dbReference>
<evidence type="ECO:0000313" key="7">
    <source>
        <dbReference type="EMBL" id="EPE09279.1"/>
    </source>
</evidence>
<dbReference type="PANTHER" id="PTHR43779:SF3">
    <property type="entry name" value="(3R)-3-[(CARBOXYMETHYL)AMINO]FATTY ACID OXYGENASE_DECARBOXYLASE"/>
    <property type="match status" value="1"/>
</dbReference>
<dbReference type="GO" id="GO:0051213">
    <property type="term" value="F:dioxygenase activity"/>
    <property type="evidence" value="ECO:0007669"/>
    <property type="project" value="UniProtKB-KW"/>
</dbReference>
<dbReference type="InterPro" id="IPR042098">
    <property type="entry name" value="TauD-like_sf"/>
</dbReference>
<evidence type="ECO:0000256" key="1">
    <source>
        <dbReference type="ARBA" id="ARBA00005896"/>
    </source>
</evidence>
<evidence type="ECO:0000259" key="6">
    <source>
        <dbReference type="Pfam" id="PF02668"/>
    </source>
</evidence>
<gene>
    <name evidence="7" type="ORF">F503_07055</name>
</gene>
<accession>S3C6Y8</accession>
<feature type="domain" description="TauD/TfdA-like" evidence="6">
    <location>
        <begin position="4"/>
        <end position="265"/>
    </location>
</feature>
<keyword evidence="3 7" id="KW-0223">Dioxygenase</keyword>
<keyword evidence="4" id="KW-0560">Oxidoreductase</keyword>
<sequence>MFQFTPFHATFGAEVTAPGQDADVNLASLPDAGIAEILEAIAKYGFLVFRDTRLDDAQHVALSRRFGDLDEISRFITPGRRMRYQHAELYDIGNMDDDGNVLGPDAILPLSGPAANNSNTTDFADSRTAFEALAPSLQQSLTQQNYVGAHCIAQSRRLGDPVFYADLDPATQPHSRHHLVQRHEPSGRMNLYAGAHLHHLEGLPLSESTALITKLNAHIGNAPFVASVPWHQPGDMIMWDNRAVQHRAGANAHSGTHKRDMRRTTVHDDSPTAWGLNATGSTLLGFLYDPRSADKRLGASTVAAGAVAV</sequence>
<reference evidence="7 8" key="1">
    <citation type="journal article" date="2013" name="BMC Genomics">
        <title>The genome and transcriptome of the pine saprophyte Ophiostoma piceae, and a comparison with the bark beetle-associated pine pathogen Grosmannia clavigera.</title>
        <authorList>
            <person name="Haridas S."/>
            <person name="Wang Y."/>
            <person name="Lim L."/>
            <person name="Massoumi Alamouti S."/>
            <person name="Jackman S."/>
            <person name="Docking R."/>
            <person name="Robertson G."/>
            <person name="Birol I."/>
            <person name="Bohlmann J."/>
            <person name="Breuil C."/>
        </authorList>
    </citation>
    <scope>NUCLEOTIDE SEQUENCE [LARGE SCALE GENOMIC DNA]</scope>
    <source>
        <strain evidence="7 8">UAMH 11346</strain>
    </source>
</reference>
<dbReference type="eggNOG" id="ENOG502QUAD">
    <property type="taxonomic scope" value="Eukaryota"/>
</dbReference>
<dbReference type="AlphaFoldDB" id="S3C6Y8"/>
<evidence type="ECO:0000313" key="8">
    <source>
        <dbReference type="Proteomes" id="UP000016923"/>
    </source>
</evidence>
<evidence type="ECO:0000256" key="2">
    <source>
        <dbReference type="ARBA" id="ARBA00022723"/>
    </source>
</evidence>
<evidence type="ECO:0000256" key="5">
    <source>
        <dbReference type="ARBA" id="ARBA00023004"/>
    </source>
</evidence>
<dbReference type="GO" id="GO:0046872">
    <property type="term" value="F:metal ion binding"/>
    <property type="evidence" value="ECO:0007669"/>
    <property type="project" value="UniProtKB-KW"/>
</dbReference>